<dbReference type="Pfam" id="PF00072">
    <property type="entry name" value="Response_reg"/>
    <property type="match status" value="1"/>
</dbReference>
<dbReference type="PANTHER" id="PTHR44520">
    <property type="entry name" value="RESPONSE REGULATOR RCP1-RELATED"/>
    <property type="match status" value="1"/>
</dbReference>
<dbReference type="InterPro" id="IPR011006">
    <property type="entry name" value="CheY-like_superfamily"/>
</dbReference>
<dbReference type="OrthoDB" id="1524091at2"/>
<comment type="caution">
    <text evidence="3">The sequence shown here is derived from an EMBL/GenBank/DDBJ whole genome shotgun (WGS) entry which is preliminary data.</text>
</comment>
<evidence type="ECO:0000313" key="3">
    <source>
        <dbReference type="EMBL" id="OHX66403.1"/>
    </source>
</evidence>
<dbReference type="Proteomes" id="UP000179797">
    <property type="component" value="Unassembled WGS sequence"/>
</dbReference>
<proteinExistence type="predicted"/>
<protein>
    <recommendedName>
        <fullName evidence="2">Response regulatory domain-containing protein</fullName>
    </recommendedName>
</protein>
<name>A0A1S1YZP3_FLAPC</name>
<evidence type="ECO:0000256" key="1">
    <source>
        <dbReference type="PROSITE-ProRule" id="PRU00169"/>
    </source>
</evidence>
<dbReference type="InterPro" id="IPR052893">
    <property type="entry name" value="TCS_response_regulator"/>
</dbReference>
<keyword evidence="4" id="KW-1185">Reference proteome</keyword>
<dbReference type="Gene3D" id="3.40.50.2300">
    <property type="match status" value="1"/>
</dbReference>
<dbReference type="RefSeq" id="WP_044228124.1">
    <property type="nucleotide sequence ID" value="NZ_JRYR02000001.1"/>
</dbReference>
<accession>A0A1S1YZP3</accession>
<evidence type="ECO:0000313" key="4">
    <source>
        <dbReference type="Proteomes" id="UP000179797"/>
    </source>
</evidence>
<keyword evidence="1" id="KW-0597">Phosphoprotein</keyword>
<dbReference type="SMART" id="SM00448">
    <property type="entry name" value="REC"/>
    <property type="match status" value="1"/>
</dbReference>
<dbReference type="GO" id="GO:0000160">
    <property type="term" value="P:phosphorelay signal transduction system"/>
    <property type="evidence" value="ECO:0007669"/>
    <property type="project" value="InterPro"/>
</dbReference>
<reference evidence="3 4" key="1">
    <citation type="journal article" date="2012" name="Int. J. Syst. Evol. Microbiol.">
        <title>Flammeovirga pacifica sp. nov., isolated from deep-sea sediment.</title>
        <authorList>
            <person name="Xu H."/>
            <person name="Fu Y."/>
            <person name="Yang N."/>
            <person name="Ding Z."/>
            <person name="Lai Q."/>
            <person name="Zeng R."/>
        </authorList>
    </citation>
    <scope>NUCLEOTIDE SEQUENCE [LARGE SCALE GENOMIC DNA]</scope>
    <source>
        <strain evidence="4">DSM 24597 / LMG 26175 / WPAGA1</strain>
    </source>
</reference>
<feature type="domain" description="Response regulatory" evidence="2">
    <location>
        <begin position="3"/>
        <end position="125"/>
    </location>
</feature>
<sequence length="125" mass="14570">MKRFLLIDDDIPTNYYNSKILKKVIQEVDIIQLDNVQDALTYLDNPENPKVDFIFLDINMPEMNGWEFLESYKSIPKGMHADTLVIMLTTSLNPFDQKKAEENPFVNSFLTKPLTKDKIEKIINT</sequence>
<evidence type="ECO:0000259" key="2">
    <source>
        <dbReference type="PROSITE" id="PS50110"/>
    </source>
</evidence>
<dbReference type="PROSITE" id="PS50110">
    <property type="entry name" value="RESPONSE_REGULATORY"/>
    <property type="match status" value="1"/>
</dbReference>
<dbReference type="SUPFAM" id="SSF52172">
    <property type="entry name" value="CheY-like"/>
    <property type="match status" value="1"/>
</dbReference>
<dbReference type="PANTHER" id="PTHR44520:SF2">
    <property type="entry name" value="RESPONSE REGULATOR RCP1"/>
    <property type="match status" value="1"/>
</dbReference>
<dbReference type="AlphaFoldDB" id="A0A1S1YZP3"/>
<dbReference type="STRING" id="915059.NH26_08565"/>
<gene>
    <name evidence="3" type="ORF">NH26_08565</name>
</gene>
<dbReference type="EMBL" id="JRYR02000001">
    <property type="protein sequence ID" value="OHX66403.1"/>
    <property type="molecule type" value="Genomic_DNA"/>
</dbReference>
<feature type="modified residue" description="4-aspartylphosphate" evidence="1">
    <location>
        <position position="57"/>
    </location>
</feature>
<dbReference type="InterPro" id="IPR001789">
    <property type="entry name" value="Sig_transdc_resp-reg_receiver"/>
</dbReference>
<organism evidence="3 4">
    <name type="scientific">Flammeovirga pacifica</name>
    <dbReference type="NCBI Taxonomy" id="915059"/>
    <lineage>
        <taxon>Bacteria</taxon>
        <taxon>Pseudomonadati</taxon>
        <taxon>Bacteroidota</taxon>
        <taxon>Cytophagia</taxon>
        <taxon>Cytophagales</taxon>
        <taxon>Flammeovirgaceae</taxon>
        <taxon>Flammeovirga</taxon>
    </lineage>
</organism>